<comment type="caution">
    <text evidence="2">The sequence shown here is derived from an EMBL/GenBank/DDBJ whole genome shotgun (WGS) entry which is preliminary data.</text>
</comment>
<feature type="transmembrane region" description="Helical" evidence="1">
    <location>
        <begin position="28"/>
        <end position="47"/>
    </location>
</feature>
<feature type="transmembrane region" description="Helical" evidence="1">
    <location>
        <begin position="77"/>
        <end position="96"/>
    </location>
</feature>
<accession>A0A412FEJ6</accession>
<feature type="transmembrane region" description="Helical" evidence="1">
    <location>
        <begin position="108"/>
        <end position="129"/>
    </location>
</feature>
<keyword evidence="1" id="KW-1133">Transmembrane helix</keyword>
<feature type="transmembrane region" description="Helical" evidence="1">
    <location>
        <begin position="360"/>
        <end position="393"/>
    </location>
</feature>
<name>A0A412FEJ6_9BACE</name>
<keyword evidence="1" id="KW-0812">Transmembrane</keyword>
<evidence type="ECO:0000313" key="3">
    <source>
        <dbReference type="Proteomes" id="UP000284205"/>
    </source>
</evidence>
<feature type="transmembrane region" description="Helical" evidence="1">
    <location>
        <begin position="328"/>
        <end position="348"/>
    </location>
</feature>
<evidence type="ECO:0000256" key="1">
    <source>
        <dbReference type="SAM" id="Phobius"/>
    </source>
</evidence>
<reference evidence="2 3" key="1">
    <citation type="submission" date="2018-08" db="EMBL/GenBank/DDBJ databases">
        <title>A genome reference for cultivated species of the human gut microbiota.</title>
        <authorList>
            <person name="Zou Y."/>
            <person name="Xue W."/>
            <person name="Luo G."/>
        </authorList>
    </citation>
    <scope>NUCLEOTIDE SEQUENCE [LARGE SCALE GENOMIC DNA]</scope>
    <source>
        <strain evidence="2 3">AF24-29LB</strain>
    </source>
</reference>
<organism evidence="2 3">
    <name type="scientific">Bacteroides caccae</name>
    <dbReference type="NCBI Taxonomy" id="47678"/>
    <lineage>
        <taxon>Bacteria</taxon>
        <taxon>Pseudomonadati</taxon>
        <taxon>Bacteroidota</taxon>
        <taxon>Bacteroidia</taxon>
        <taxon>Bacteroidales</taxon>
        <taxon>Bacteroidaceae</taxon>
        <taxon>Bacteroides</taxon>
    </lineage>
</organism>
<keyword evidence="1" id="KW-0472">Membrane</keyword>
<dbReference type="AlphaFoldDB" id="A0A412FEJ6"/>
<dbReference type="Proteomes" id="UP000284205">
    <property type="component" value="Unassembled WGS sequence"/>
</dbReference>
<feature type="transmembrane region" description="Helical" evidence="1">
    <location>
        <begin position="196"/>
        <end position="223"/>
    </location>
</feature>
<dbReference type="EMBL" id="QRUO01000028">
    <property type="protein sequence ID" value="RGR66572.1"/>
    <property type="molecule type" value="Genomic_DNA"/>
</dbReference>
<evidence type="ECO:0000313" key="2">
    <source>
        <dbReference type="EMBL" id="RGR66572.1"/>
    </source>
</evidence>
<sequence length="409" mass="46678">MKTSLLSLIHIVGFISIFSYSMPMNYLPVSLCTVSQLLLLILGSWKYKLCINKWILILILYVIAVSLLNFARITPVILTTFIRFLVCILGSYFFAKSYEGNWKSFIRVYLKICIVFSVVSIIQEFGYLLNIPFLYDMSGLIGVSDINLDTSGPFLRCPSLTMEPAQISFLLFPAIFLKMFDFFYKTNYIPKKKIYILILIGAFLTFTFTIFLFILLAFCYFIFKRISLNNLSYVVIICLVIIVLLTSENNVSNKFRSLFVASEQLQSADNLSAFALISNVLIAKDAAINNPFGTGFFTTGQNYDTYIHHYFLITKDSLELNKEGGGVMYVKILSEYGFVGLFLFFIFILKLKNCKNPINIISLCIFLILCVRVDSYTSSLLFVFLSFVCITAFSKRNSNQDKSSIEINL</sequence>
<feature type="transmembrane region" description="Helical" evidence="1">
    <location>
        <begin position="54"/>
        <end position="71"/>
    </location>
</feature>
<dbReference type="RefSeq" id="WP_122139620.1">
    <property type="nucleotide sequence ID" value="NZ_JAQCWB010000031.1"/>
</dbReference>
<gene>
    <name evidence="2" type="ORF">DWY26_20330</name>
</gene>
<feature type="transmembrane region" description="Helical" evidence="1">
    <location>
        <begin position="229"/>
        <end position="247"/>
    </location>
</feature>
<protein>
    <submittedName>
        <fullName evidence="2">Uncharacterized protein</fullName>
    </submittedName>
</protein>
<proteinExistence type="predicted"/>